<reference evidence="2" key="1">
    <citation type="submission" date="2013-01" db="EMBL/GenBank/DDBJ databases">
        <title>Draft Genome Sequence of a Mulberry Tree, Morus notabilis C.K. Schneid.</title>
        <authorList>
            <person name="He N."/>
            <person name="Zhao S."/>
        </authorList>
    </citation>
    <scope>NUCLEOTIDE SEQUENCE</scope>
</reference>
<dbReference type="AlphaFoldDB" id="W9QXI8"/>
<name>W9QXI8_9ROSA</name>
<gene>
    <name evidence="1" type="ORF">L484_000434</name>
</gene>
<organism evidence="1 2">
    <name type="scientific">Morus notabilis</name>
    <dbReference type="NCBI Taxonomy" id="981085"/>
    <lineage>
        <taxon>Eukaryota</taxon>
        <taxon>Viridiplantae</taxon>
        <taxon>Streptophyta</taxon>
        <taxon>Embryophyta</taxon>
        <taxon>Tracheophyta</taxon>
        <taxon>Spermatophyta</taxon>
        <taxon>Magnoliopsida</taxon>
        <taxon>eudicotyledons</taxon>
        <taxon>Gunneridae</taxon>
        <taxon>Pentapetalae</taxon>
        <taxon>rosids</taxon>
        <taxon>fabids</taxon>
        <taxon>Rosales</taxon>
        <taxon>Moraceae</taxon>
        <taxon>Moreae</taxon>
        <taxon>Morus</taxon>
    </lineage>
</organism>
<dbReference type="Proteomes" id="UP000030645">
    <property type="component" value="Unassembled WGS sequence"/>
</dbReference>
<evidence type="ECO:0000313" key="2">
    <source>
        <dbReference type="Proteomes" id="UP000030645"/>
    </source>
</evidence>
<keyword evidence="2" id="KW-1185">Reference proteome</keyword>
<evidence type="ECO:0000313" key="1">
    <source>
        <dbReference type="EMBL" id="EXB49886.1"/>
    </source>
</evidence>
<dbReference type="EMBL" id="KE343966">
    <property type="protein sequence ID" value="EXB49886.1"/>
    <property type="molecule type" value="Genomic_DNA"/>
</dbReference>
<protein>
    <submittedName>
        <fullName evidence="1">Uncharacterized protein</fullName>
    </submittedName>
</protein>
<sequence length="114" mass="12790">MATFASSSSSSSSGYAENSMAIIASSSSSSQSPPPSNNNFKKDYCSICLEPLHSDDSVLDSRLYKEYWMKFQNKGPILVRLSVLKEEPDTYYSFSLVWIFSQHLSHSTELMLEL</sequence>
<accession>W9QXI8</accession>
<proteinExistence type="predicted"/>